<feature type="compositionally biased region" description="Polar residues" evidence="1">
    <location>
        <begin position="1"/>
        <end position="13"/>
    </location>
</feature>
<proteinExistence type="predicted"/>
<dbReference type="EMBL" id="MU864954">
    <property type="protein sequence ID" value="KAK4463917.1"/>
    <property type="molecule type" value="Genomic_DNA"/>
</dbReference>
<feature type="region of interest" description="Disordered" evidence="1">
    <location>
        <begin position="1"/>
        <end position="74"/>
    </location>
</feature>
<feature type="compositionally biased region" description="Basic residues" evidence="1">
    <location>
        <begin position="31"/>
        <end position="46"/>
    </location>
</feature>
<gene>
    <name evidence="2" type="ORF">QBC42DRAFT_322485</name>
</gene>
<sequence length="334" mass="37022">MGSVQVTQLTSASHLPPTCLPSDAPSVNHSPKGKHQRLRAWARRSKGGVPPAVDPPIRQGQKRRAMQNYPGTDGWAPLGHDSQIRSRFLSTWACAIRDFPWRSRFSHVPLPSLARLRLRLRSGLESHGLYCTYLDVHCMPGGGNPIVSCLLVVALGSGRVVNARFLFHLVICYPYALERQPSFALHCRFWNQDTKHSVKGRSKEKWAERTGPAGVQKTRTSQIAHNLPYTVATLAEYIPCQCKKAGSAGRSRQSIVFGLRKFLLVSRNAHDGRGLKQGDPSFREHREIENPSAPLDCSPPPTDELVRPEGSCIHKVRTDPLRQAGTDKIEAAGK</sequence>
<keyword evidence="3" id="KW-1185">Reference proteome</keyword>
<comment type="caution">
    <text evidence="2">The sequence shown here is derived from an EMBL/GenBank/DDBJ whole genome shotgun (WGS) entry which is preliminary data.</text>
</comment>
<accession>A0AAV9HTC7</accession>
<dbReference type="AlphaFoldDB" id="A0AAV9HTC7"/>
<name>A0AAV9HTC7_9PEZI</name>
<dbReference type="Proteomes" id="UP001321749">
    <property type="component" value="Unassembled WGS sequence"/>
</dbReference>
<organism evidence="2 3">
    <name type="scientific">Cladorrhinum samala</name>
    <dbReference type="NCBI Taxonomy" id="585594"/>
    <lineage>
        <taxon>Eukaryota</taxon>
        <taxon>Fungi</taxon>
        <taxon>Dikarya</taxon>
        <taxon>Ascomycota</taxon>
        <taxon>Pezizomycotina</taxon>
        <taxon>Sordariomycetes</taxon>
        <taxon>Sordariomycetidae</taxon>
        <taxon>Sordariales</taxon>
        <taxon>Podosporaceae</taxon>
        <taxon>Cladorrhinum</taxon>
    </lineage>
</organism>
<feature type="region of interest" description="Disordered" evidence="1">
    <location>
        <begin position="288"/>
        <end position="307"/>
    </location>
</feature>
<evidence type="ECO:0000313" key="2">
    <source>
        <dbReference type="EMBL" id="KAK4463917.1"/>
    </source>
</evidence>
<evidence type="ECO:0000313" key="3">
    <source>
        <dbReference type="Proteomes" id="UP001321749"/>
    </source>
</evidence>
<evidence type="ECO:0000256" key="1">
    <source>
        <dbReference type="SAM" id="MobiDB-lite"/>
    </source>
</evidence>
<reference evidence="2" key="1">
    <citation type="journal article" date="2023" name="Mol. Phylogenet. Evol.">
        <title>Genome-scale phylogeny and comparative genomics of the fungal order Sordariales.</title>
        <authorList>
            <person name="Hensen N."/>
            <person name="Bonometti L."/>
            <person name="Westerberg I."/>
            <person name="Brannstrom I.O."/>
            <person name="Guillou S."/>
            <person name="Cros-Aarteil S."/>
            <person name="Calhoun S."/>
            <person name="Haridas S."/>
            <person name="Kuo A."/>
            <person name="Mondo S."/>
            <person name="Pangilinan J."/>
            <person name="Riley R."/>
            <person name="LaButti K."/>
            <person name="Andreopoulos B."/>
            <person name="Lipzen A."/>
            <person name="Chen C."/>
            <person name="Yan M."/>
            <person name="Daum C."/>
            <person name="Ng V."/>
            <person name="Clum A."/>
            <person name="Steindorff A."/>
            <person name="Ohm R.A."/>
            <person name="Martin F."/>
            <person name="Silar P."/>
            <person name="Natvig D.O."/>
            <person name="Lalanne C."/>
            <person name="Gautier V."/>
            <person name="Ament-Velasquez S.L."/>
            <person name="Kruys A."/>
            <person name="Hutchinson M.I."/>
            <person name="Powell A.J."/>
            <person name="Barry K."/>
            <person name="Miller A.N."/>
            <person name="Grigoriev I.V."/>
            <person name="Debuchy R."/>
            <person name="Gladieux P."/>
            <person name="Hiltunen Thoren M."/>
            <person name="Johannesson H."/>
        </authorList>
    </citation>
    <scope>NUCLEOTIDE SEQUENCE</scope>
    <source>
        <strain evidence="2">PSN324</strain>
    </source>
</reference>
<reference evidence="2" key="2">
    <citation type="submission" date="2023-06" db="EMBL/GenBank/DDBJ databases">
        <authorList>
            <consortium name="Lawrence Berkeley National Laboratory"/>
            <person name="Mondo S.J."/>
            <person name="Hensen N."/>
            <person name="Bonometti L."/>
            <person name="Westerberg I."/>
            <person name="Brannstrom I.O."/>
            <person name="Guillou S."/>
            <person name="Cros-Aarteil S."/>
            <person name="Calhoun S."/>
            <person name="Haridas S."/>
            <person name="Kuo A."/>
            <person name="Pangilinan J."/>
            <person name="Riley R."/>
            <person name="Labutti K."/>
            <person name="Andreopoulos B."/>
            <person name="Lipzen A."/>
            <person name="Chen C."/>
            <person name="Yanf M."/>
            <person name="Daum C."/>
            <person name="Ng V."/>
            <person name="Clum A."/>
            <person name="Steindorff A."/>
            <person name="Ohm R."/>
            <person name="Martin F."/>
            <person name="Silar P."/>
            <person name="Natvig D."/>
            <person name="Lalanne C."/>
            <person name="Gautier V."/>
            <person name="Ament-Velasquez S.L."/>
            <person name="Kruys A."/>
            <person name="Hutchinson M.I."/>
            <person name="Powell A.J."/>
            <person name="Barry K."/>
            <person name="Miller A.N."/>
            <person name="Grigoriev I.V."/>
            <person name="Debuchy R."/>
            <person name="Gladieux P."/>
            <person name="Thoren M.H."/>
            <person name="Johannesson H."/>
        </authorList>
    </citation>
    <scope>NUCLEOTIDE SEQUENCE</scope>
    <source>
        <strain evidence="2">PSN324</strain>
    </source>
</reference>
<protein>
    <submittedName>
        <fullName evidence="2">Uncharacterized protein</fullName>
    </submittedName>
</protein>